<accession>A0A5B8RCE5</accession>
<organism evidence="2">
    <name type="scientific">uncultured organism</name>
    <dbReference type="NCBI Taxonomy" id="155900"/>
    <lineage>
        <taxon>unclassified sequences</taxon>
        <taxon>environmental samples</taxon>
    </lineage>
</organism>
<sequence length="359" mass="38607">MRLRIVTFNAALSRRTPGGLAADLTAGDAQALAVARILRHLQPDVLLLNELDYSPSGTALARFRRDYLAGADVPEPPLTLPHAFTAPVNTGVPSGLDLDRDGRSDGPTDALGFGAFPGQYGMALLSRHPIAAGARTLRRLLWRDVPGAWLPRDPETAGPWYTPAALARLPLSSKSHWDVPLDVGGHRLRLLASHPTPPAFDGPERRNHCRNHDELRLWRDYLDGADYIVDDRGERGGRPDDAPVVLLGDLNADPHDGNGEAAMIDALRHHPALQDPAPRSAGGAARAAPGDGDPALHTLAAGGFGLRVDYCLPDRQLTVGDAGVYWPAPESPGHELVGDGRRVVSSDHRAVWLDLEWPP</sequence>
<name>A0A5B8RCE5_9ZZZZ</name>
<evidence type="ECO:0000313" key="2">
    <source>
        <dbReference type="EMBL" id="QEA05144.1"/>
    </source>
</evidence>
<dbReference type="Gene3D" id="3.60.10.10">
    <property type="entry name" value="Endonuclease/exonuclease/phosphatase"/>
    <property type="match status" value="1"/>
</dbReference>
<evidence type="ECO:0000259" key="1">
    <source>
        <dbReference type="Pfam" id="PF03372"/>
    </source>
</evidence>
<proteinExistence type="predicted"/>
<dbReference type="InterPro" id="IPR036691">
    <property type="entry name" value="Endo/exonu/phosph_ase_sf"/>
</dbReference>
<protein>
    <recommendedName>
        <fullName evidence="1">Endonuclease/exonuclease/phosphatase domain-containing protein</fullName>
    </recommendedName>
</protein>
<dbReference type="Pfam" id="PF03372">
    <property type="entry name" value="Exo_endo_phos"/>
    <property type="match status" value="1"/>
</dbReference>
<dbReference type="AlphaFoldDB" id="A0A5B8RCE5"/>
<gene>
    <name evidence="2" type="ORF">KBTEX_01463</name>
</gene>
<dbReference type="SUPFAM" id="SSF56219">
    <property type="entry name" value="DNase I-like"/>
    <property type="match status" value="1"/>
</dbReference>
<reference evidence="2" key="1">
    <citation type="submission" date="2019-06" db="EMBL/GenBank/DDBJ databases">
        <authorList>
            <person name="Murdoch R.W."/>
            <person name="Fathepure B."/>
        </authorList>
    </citation>
    <scope>NUCLEOTIDE SEQUENCE</scope>
</reference>
<dbReference type="GO" id="GO:0003824">
    <property type="term" value="F:catalytic activity"/>
    <property type="evidence" value="ECO:0007669"/>
    <property type="project" value="InterPro"/>
</dbReference>
<feature type="domain" description="Endonuclease/exonuclease/phosphatase" evidence="1">
    <location>
        <begin position="7"/>
        <end position="348"/>
    </location>
</feature>
<dbReference type="EMBL" id="MN079095">
    <property type="protein sequence ID" value="QEA05144.1"/>
    <property type="molecule type" value="Genomic_DNA"/>
</dbReference>
<dbReference type="InterPro" id="IPR005135">
    <property type="entry name" value="Endo/exonuclease/phosphatase"/>
</dbReference>